<sequence length="372" mass="42821">MTNTLQNKEKILVSGYYGYNNIGDEAILKGLVDGISSKCDADIVVLSKNPDWTSFKYNVKSVNRSNIFEIIKEVRDCDMILSGGGSLLQDVTSKKSILYYLAILRLGLLYKKKTFIYSQGIGPITLKRNRYLTKKILNKVDFINVRDSQSARELNELGVNREVLVTTDTVFGINKPSKDEGKLILEGLGVKEEKLNIAFTIMNWKNYGSRTIEEIKKSIEILLGREDVNVILIPFFYHLDLEVERKIYNSLREKYENIYLVEEYLHVESYLSLVGNIDIMVSMRLHGLVFGTLMGAYPIGISYDPKIDGFMKELDRVQRLYVENFKAEEVAEEVFFAISNLKRLREETNNHLGKFYSLTDEHNEAVREILMR</sequence>
<name>A0A1M5R238_9FIRM</name>
<dbReference type="NCBIfam" id="TIGR03609">
    <property type="entry name" value="S_layer_CsaB"/>
    <property type="match status" value="1"/>
</dbReference>
<organism evidence="2 3">
    <name type="scientific">Anaerosphaera aminiphila DSM 21120</name>
    <dbReference type="NCBI Taxonomy" id="1120995"/>
    <lineage>
        <taxon>Bacteria</taxon>
        <taxon>Bacillati</taxon>
        <taxon>Bacillota</taxon>
        <taxon>Tissierellia</taxon>
        <taxon>Tissierellales</taxon>
        <taxon>Peptoniphilaceae</taxon>
        <taxon>Anaerosphaera</taxon>
    </lineage>
</organism>
<keyword evidence="3" id="KW-1185">Reference proteome</keyword>
<dbReference type="GO" id="GO:0016740">
    <property type="term" value="F:transferase activity"/>
    <property type="evidence" value="ECO:0007669"/>
    <property type="project" value="UniProtKB-KW"/>
</dbReference>
<gene>
    <name evidence="2" type="ORF">SAMN02745245_00785</name>
</gene>
<dbReference type="STRING" id="1120995.SAMN02745245_00785"/>
<dbReference type="RefSeq" id="WP_073183954.1">
    <property type="nucleotide sequence ID" value="NZ_FQXI01000004.1"/>
</dbReference>
<dbReference type="PANTHER" id="PTHR36836:SF1">
    <property type="entry name" value="COLANIC ACID BIOSYNTHESIS PROTEIN WCAK"/>
    <property type="match status" value="1"/>
</dbReference>
<evidence type="ECO:0000313" key="3">
    <source>
        <dbReference type="Proteomes" id="UP000184032"/>
    </source>
</evidence>
<dbReference type="EMBL" id="FQXI01000004">
    <property type="protein sequence ID" value="SHH20241.1"/>
    <property type="molecule type" value="Genomic_DNA"/>
</dbReference>
<feature type="domain" description="Polysaccharide pyruvyl transferase" evidence="1">
    <location>
        <begin position="21"/>
        <end position="305"/>
    </location>
</feature>
<proteinExistence type="predicted"/>
<dbReference type="Pfam" id="PF04230">
    <property type="entry name" value="PS_pyruv_trans"/>
    <property type="match status" value="1"/>
</dbReference>
<dbReference type="InterPro" id="IPR007345">
    <property type="entry name" value="Polysacch_pyruvyl_Trfase"/>
</dbReference>
<dbReference type="InterPro" id="IPR019896">
    <property type="entry name" value="Polysacch_pyruvyl_Trfase_CsaB"/>
</dbReference>
<dbReference type="Proteomes" id="UP000184032">
    <property type="component" value="Unassembled WGS sequence"/>
</dbReference>
<evidence type="ECO:0000313" key="2">
    <source>
        <dbReference type="EMBL" id="SHH20241.1"/>
    </source>
</evidence>
<keyword evidence="2" id="KW-0808">Transferase</keyword>
<dbReference type="AlphaFoldDB" id="A0A1M5R238"/>
<reference evidence="2 3" key="1">
    <citation type="submission" date="2016-11" db="EMBL/GenBank/DDBJ databases">
        <authorList>
            <person name="Jaros S."/>
            <person name="Januszkiewicz K."/>
            <person name="Wedrychowicz H."/>
        </authorList>
    </citation>
    <scope>NUCLEOTIDE SEQUENCE [LARGE SCALE GENOMIC DNA]</scope>
    <source>
        <strain evidence="2 3">DSM 21120</strain>
    </source>
</reference>
<dbReference type="PANTHER" id="PTHR36836">
    <property type="entry name" value="COLANIC ACID BIOSYNTHESIS PROTEIN WCAK"/>
    <property type="match status" value="1"/>
</dbReference>
<accession>A0A1M5R238</accession>
<evidence type="ECO:0000259" key="1">
    <source>
        <dbReference type="Pfam" id="PF04230"/>
    </source>
</evidence>
<dbReference type="OrthoDB" id="3199616at2"/>
<protein>
    <submittedName>
        <fullName evidence="2">Polysaccharide pyruvyl transferase CsaB</fullName>
    </submittedName>
</protein>